<dbReference type="FunFam" id="2.102.10.10:FF:000012">
    <property type="entry name" value="3-ketosteroid-9-alpha-hydroxylase oxygenase subunit"/>
    <property type="match status" value="1"/>
</dbReference>
<evidence type="ECO:0000256" key="1">
    <source>
        <dbReference type="ARBA" id="ARBA00001962"/>
    </source>
</evidence>
<dbReference type="Proteomes" id="UP000655868">
    <property type="component" value="Unassembled WGS sequence"/>
</dbReference>
<keyword evidence="5" id="KW-0560">Oxidoreductase</keyword>
<dbReference type="PROSITE" id="PS51296">
    <property type="entry name" value="RIESKE"/>
    <property type="match status" value="1"/>
</dbReference>
<reference evidence="19" key="1">
    <citation type="submission" date="2020-12" db="EMBL/GenBank/DDBJ databases">
        <title>Antrihabitans popcorni sp. nov. and Antrihabitans auranticaus sp. nov., isolated from a larva cave.</title>
        <authorList>
            <person name="Lee S.D."/>
            <person name="Kim I.S."/>
        </authorList>
    </citation>
    <scope>NUCLEOTIDE SEQUENCE</scope>
    <source>
        <strain evidence="19">YC3-6</strain>
    </source>
</reference>
<dbReference type="EC" id="1.14.15.30" evidence="13"/>
<feature type="domain" description="Rieske" evidence="18">
    <location>
        <begin position="20"/>
        <end position="122"/>
    </location>
</feature>
<evidence type="ECO:0000313" key="20">
    <source>
        <dbReference type="Proteomes" id="UP000655868"/>
    </source>
</evidence>
<dbReference type="InterPro" id="IPR050584">
    <property type="entry name" value="Cholesterol_7-desaturase"/>
</dbReference>
<dbReference type="InterPro" id="IPR036922">
    <property type="entry name" value="Rieske_2Fe-2S_sf"/>
</dbReference>
<evidence type="ECO:0000256" key="15">
    <source>
        <dbReference type="ARBA" id="ARBA00075829"/>
    </source>
</evidence>
<evidence type="ECO:0000256" key="16">
    <source>
        <dbReference type="ARBA" id="ARBA00079721"/>
    </source>
</evidence>
<keyword evidence="9" id="KW-0753">Steroid metabolism</keyword>
<proteinExistence type="predicted"/>
<dbReference type="EMBL" id="JAEMNV010000004">
    <property type="protein sequence ID" value="MBJ8340296.1"/>
    <property type="molecule type" value="Genomic_DNA"/>
</dbReference>
<dbReference type="CDD" id="cd03531">
    <property type="entry name" value="Rieske_RO_Alpha_KSH"/>
    <property type="match status" value="1"/>
</dbReference>
<evidence type="ECO:0000256" key="12">
    <source>
        <dbReference type="ARBA" id="ARBA00050368"/>
    </source>
</evidence>
<dbReference type="GO" id="GO:0016042">
    <property type="term" value="P:lipid catabolic process"/>
    <property type="evidence" value="ECO:0007669"/>
    <property type="project" value="UniProtKB-KW"/>
</dbReference>
<comment type="subunit">
    <text evidence="11">Homotrimer. The two-component system 3-ketosteroid-9-alpha-monooxygenase is composed of an oxygenase component KshA and a reductase component KshB.</text>
</comment>
<comment type="caution">
    <text evidence="19">The sequence shown here is derived from an EMBL/GenBank/DDBJ whole genome shotgun (WGS) entry which is preliminary data.</text>
</comment>
<dbReference type="FunFam" id="3.90.380.10:FF:000004">
    <property type="entry name" value="3-ketosteroid-9-alpha-hydroxylase oxygenase subunit"/>
    <property type="match status" value="1"/>
</dbReference>
<dbReference type="PANTHER" id="PTHR21266">
    <property type="entry name" value="IRON-SULFUR DOMAIN CONTAINING PROTEIN"/>
    <property type="match status" value="1"/>
</dbReference>
<dbReference type="RefSeq" id="WP_199705090.1">
    <property type="nucleotide sequence ID" value="NZ_JAEMNV010000004.1"/>
</dbReference>
<keyword evidence="20" id="KW-1185">Reference proteome</keyword>
<keyword evidence="2" id="KW-0001">2Fe-2S</keyword>
<keyword evidence="3" id="KW-0479">Metal-binding</keyword>
<comment type="cofactor">
    <cofactor evidence="1">
        <name>Fe cation</name>
        <dbReference type="ChEBI" id="CHEBI:24875"/>
    </cofactor>
</comment>
<keyword evidence="4" id="KW-0442">Lipid degradation</keyword>
<comment type="catalytic activity">
    <reaction evidence="12">
        <text>androsta-1,4-diene-3,17-dione + 2 reduced [2Fe-2S]-[ferredoxin] + O2 + 2 H(+) = 9alpha-hydroxyandrosta-1,4-diene-3,17-dione + 2 oxidized [2Fe-2S]-[ferredoxin] + H2O</text>
        <dbReference type="Rhea" id="RHEA:32199"/>
        <dbReference type="Rhea" id="RHEA-COMP:10000"/>
        <dbReference type="Rhea" id="RHEA-COMP:10001"/>
        <dbReference type="ChEBI" id="CHEBI:15377"/>
        <dbReference type="ChEBI" id="CHEBI:15378"/>
        <dbReference type="ChEBI" id="CHEBI:15379"/>
        <dbReference type="ChEBI" id="CHEBI:33737"/>
        <dbReference type="ChEBI" id="CHEBI:33738"/>
        <dbReference type="ChEBI" id="CHEBI:40799"/>
        <dbReference type="ChEBI" id="CHEBI:63641"/>
        <dbReference type="EC" id="1.14.15.30"/>
    </reaction>
</comment>
<evidence type="ECO:0000256" key="7">
    <source>
        <dbReference type="ARBA" id="ARBA00023014"/>
    </source>
</evidence>
<evidence type="ECO:0000256" key="8">
    <source>
        <dbReference type="ARBA" id="ARBA00023098"/>
    </source>
</evidence>
<dbReference type="GO" id="GO:0051537">
    <property type="term" value="F:2 iron, 2 sulfur cluster binding"/>
    <property type="evidence" value="ECO:0007669"/>
    <property type="project" value="UniProtKB-KW"/>
</dbReference>
<evidence type="ECO:0000256" key="13">
    <source>
        <dbReference type="ARBA" id="ARBA00066793"/>
    </source>
</evidence>
<evidence type="ECO:0000256" key="5">
    <source>
        <dbReference type="ARBA" id="ARBA00023002"/>
    </source>
</evidence>
<evidence type="ECO:0000256" key="10">
    <source>
        <dbReference type="ARBA" id="ARBA00030944"/>
    </source>
</evidence>
<dbReference type="InterPro" id="IPR045605">
    <property type="entry name" value="KshA-like_C"/>
</dbReference>
<evidence type="ECO:0000256" key="17">
    <source>
        <dbReference type="SAM" id="MobiDB-lite"/>
    </source>
</evidence>
<name>A0A934NRW7_9NOCA</name>
<protein>
    <recommendedName>
        <fullName evidence="14">3-ketosteroid-9-alpha-monooxygenase, oxygenase component</fullName>
        <ecNumber evidence="13">1.14.15.30</ecNumber>
    </recommendedName>
    <alternativeName>
        <fullName evidence="15">3-ketosteroid-9-alpha-hydroxylase, oxygenase component</fullName>
    </alternativeName>
    <alternativeName>
        <fullName evidence="16">Androsta-1,4-diene-3,17-dione 9-alpha-hydroxylase</fullName>
    </alternativeName>
    <alternativeName>
        <fullName evidence="10">Rieske-type oxygenase</fullName>
    </alternativeName>
</protein>
<evidence type="ECO:0000256" key="4">
    <source>
        <dbReference type="ARBA" id="ARBA00022963"/>
    </source>
</evidence>
<dbReference type="Pfam" id="PF19298">
    <property type="entry name" value="KshA_C"/>
    <property type="match status" value="1"/>
</dbReference>
<sequence length="389" mass="44168">MAKIREIDVGTTPTRYARGWHCLGLTEPFRDGKPHAIQAFGTKLVIWADSAGVLRVLDAYCRHMGGDLTQGEVKGDDIACPFHDWRWGASGKCTSIPYARRVPPLARTRAWTTLEQNGQLFVWHDHEGNPPPDDVTIPRIEGAYSDEWTDWTWNSMLIEGANCREIIDNVVDMAHFFYIHYAFPTYFKNVFEGQVATQYLNTKGRPDIGMASQYGGDTLLKSEASYFGPSYMVNPLINIYGGYEVESVLINCHYPVTQDSFVLQWGVSVKKPAGIDDKTSQRLAEKFTEGISVGFLQDVEIWKNKSKIDNPLLCEDDGPVYQLRRWYDQFYVDIADVTEKMTQRFEFEVDTTKANEAWEAEVQENLRRKKEAEAAAENQPTVAEHPAGV</sequence>
<evidence type="ECO:0000256" key="9">
    <source>
        <dbReference type="ARBA" id="ARBA00023221"/>
    </source>
</evidence>
<dbReference type="SUPFAM" id="SSF55961">
    <property type="entry name" value="Bet v1-like"/>
    <property type="match status" value="1"/>
</dbReference>
<dbReference type="SUPFAM" id="SSF50022">
    <property type="entry name" value="ISP domain"/>
    <property type="match status" value="1"/>
</dbReference>
<organism evidence="19 20">
    <name type="scientific">Antrihabitans stalagmiti</name>
    <dbReference type="NCBI Taxonomy" id="2799499"/>
    <lineage>
        <taxon>Bacteria</taxon>
        <taxon>Bacillati</taxon>
        <taxon>Actinomycetota</taxon>
        <taxon>Actinomycetes</taxon>
        <taxon>Mycobacteriales</taxon>
        <taxon>Nocardiaceae</taxon>
        <taxon>Antrihabitans</taxon>
    </lineage>
</organism>
<dbReference type="AlphaFoldDB" id="A0A934NRW7"/>
<keyword evidence="7" id="KW-0411">Iron-sulfur</keyword>
<evidence type="ECO:0000259" key="18">
    <source>
        <dbReference type="PROSITE" id="PS51296"/>
    </source>
</evidence>
<dbReference type="Pfam" id="PF00355">
    <property type="entry name" value="Rieske"/>
    <property type="match status" value="1"/>
</dbReference>
<dbReference type="GO" id="GO:0005506">
    <property type="term" value="F:iron ion binding"/>
    <property type="evidence" value="ECO:0007669"/>
    <property type="project" value="UniProtKB-ARBA"/>
</dbReference>
<accession>A0A934NRW7</accession>
<evidence type="ECO:0000256" key="2">
    <source>
        <dbReference type="ARBA" id="ARBA00022714"/>
    </source>
</evidence>
<evidence type="ECO:0000256" key="14">
    <source>
        <dbReference type="ARBA" id="ARBA00069452"/>
    </source>
</evidence>
<dbReference type="PANTHER" id="PTHR21266:SF60">
    <property type="entry name" value="3-KETOSTEROID-9-ALPHA-MONOOXYGENASE, OXYGENASE COMPONENT"/>
    <property type="match status" value="1"/>
</dbReference>
<dbReference type="Gene3D" id="3.90.380.10">
    <property type="entry name" value="Naphthalene 1,2-dioxygenase Alpha Subunit, Chain A, domain 1"/>
    <property type="match status" value="1"/>
</dbReference>
<dbReference type="GO" id="GO:0036200">
    <property type="term" value="F:3-ketosteroid 9-alpha-monooxygenase activity"/>
    <property type="evidence" value="ECO:0007669"/>
    <property type="project" value="UniProtKB-EC"/>
</dbReference>
<evidence type="ECO:0000256" key="6">
    <source>
        <dbReference type="ARBA" id="ARBA00023004"/>
    </source>
</evidence>
<dbReference type="GO" id="GO:0008203">
    <property type="term" value="P:cholesterol metabolic process"/>
    <property type="evidence" value="ECO:0007669"/>
    <property type="project" value="InterPro"/>
</dbReference>
<gene>
    <name evidence="19" type="ORF">JGU71_15500</name>
</gene>
<keyword evidence="8" id="KW-0443">Lipid metabolism</keyword>
<evidence type="ECO:0000256" key="11">
    <source>
        <dbReference type="ARBA" id="ARBA00046982"/>
    </source>
</evidence>
<dbReference type="InterPro" id="IPR017941">
    <property type="entry name" value="Rieske_2Fe-2S"/>
</dbReference>
<keyword evidence="6" id="KW-0408">Iron</keyword>
<feature type="region of interest" description="Disordered" evidence="17">
    <location>
        <begin position="366"/>
        <end position="389"/>
    </location>
</feature>
<evidence type="ECO:0000313" key="19">
    <source>
        <dbReference type="EMBL" id="MBJ8340296.1"/>
    </source>
</evidence>
<evidence type="ECO:0000256" key="3">
    <source>
        <dbReference type="ARBA" id="ARBA00022723"/>
    </source>
</evidence>
<dbReference type="Gene3D" id="2.102.10.10">
    <property type="entry name" value="Rieske [2Fe-2S] iron-sulphur domain"/>
    <property type="match status" value="1"/>
</dbReference>